<dbReference type="PANTHER" id="PTHR43090:SF2">
    <property type="entry name" value="1-(5-PHOSPHORIBOSYL)-5-[(5-PHOSPHORIBOSYLAMINO)METHYLIDENEAMINO] IMIDAZOLE-4-CARBOXAMIDE ISOMERASE"/>
    <property type="match status" value="1"/>
</dbReference>
<dbReference type="HAMAP" id="MF_01014">
    <property type="entry name" value="HisA"/>
    <property type="match status" value="1"/>
</dbReference>
<evidence type="ECO:0000256" key="10">
    <source>
        <dbReference type="RuleBase" id="RU003657"/>
    </source>
</evidence>
<keyword evidence="5 9" id="KW-0963">Cytoplasm</keyword>
<accession>A0ABV8CBB7</accession>
<dbReference type="InterPro" id="IPR044524">
    <property type="entry name" value="Isoase_HisA-like"/>
</dbReference>
<comment type="subcellular location">
    <subcellularLocation>
        <location evidence="2 9 11">Cytoplasm</location>
    </subcellularLocation>
</comment>
<evidence type="ECO:0000313" key="13">
    <source>
        <dbReference type="Proteomes" id="UP001595758"/>
    </source>
</evidence>
<comment type="similarity">
    <text evidence="4 9 10">Belongs to the HisA/HisF family.</text>
</comment>
<organism evidence="12 13">
    <name type="scientific">Legionella dresdenensis</name>
    <dbReference type="NCBI Taxonomy" id="450200"/>
    <lineage>
        <taxon>Bacteria</taxon>
        <taxon>Pseudomonadati</taxon>
        <taxon>Pseudomonadota</taxon>
        <taxon>Gammaproteobacteria</taxon>
        <taxon>Legionellales</taxon>
        <taxon>Legionellaceae</taxon>
        <taxon>Legionella</taxon>
    </lineage>
</organism>
<feature type="active site" description="Proton acceptor" evidence="9">
    <location>
        <position position="8"/>
    </location>
</feature>
<keyword evidence="13" id="KW-1185">Reference proteome</keyword>
<keyword evidence="7 9" id="KW-0368">Histidine biosynthesis</keyword>
<protein>
    <recommendedName>
        <fullName evidence="9 11">1-(5-phosphoribosyl)-5-[(5-phosphoribosylamino)methylideneamino] imidazole-4-carboxamide isomerase</fullName>
        <ecNumber evidence="9 11">5.3.1.16</ecNumber>
    </recommendedName>
    <alternativeName>
        <fullName evidence="9">Phosphoribosylformimino-5-aminoimidazole carboxamide ribotide isomerase</fullName>
    </alternativeName>
</protein>
<dbReference type="InterPro" id="IPR006062">
    <property type="entry name" value="His_biosynth"/>
</dbReference>
<evidence type="ECO:0000256" key="7">
    <source>
        <dbReference type="ARBA" id="ARBA00023102"/>
    </source>
</evidence>
<evidence type="ECO:0000256" key="11">
    <source>
        <dbReference type="RuleBase" id="RU003658"/>
    </source>
</evidence>
<dbReference type="InterPro" id="IPR013785">
    <property type="entry name" value="Aldolase_TIM"/>
</dbReference>
<evidence type="ECO:0000313" key="12">
    <source>
        <dbReference type="EMBL" id="MFC3907578.1"/>
    </source>
</evidence>
<dbReference type="Proteomes" id="UP001595758">
    <property type="component" value="Unassembled WGS sequence"/>
</dbReference>
<dbReference type="PANTHER" id="PTHR43090">
    <property type="entry name" value="1-(5-PHOSPHORIBOSYL)-5-[(5-PHOSPHORIBOSYLAMINO)METHYLIDENEAMINO] IMIDAZOLE-4-CARBOXAMIDE ISOMERASE"/>
    <property type="match status" value="1"/>
</dbReference>
<comment type="catalytic activity">
    <reaction evidence="1 9 11">
        <text>1-(5-phospho-beta-D-ribosyl)-5-[(5-phospho-beta-D-ribosylamino)methylideneamino]imidazole-4-carboxamide = 5-[(5-phospho-1-deoxy-D-ribulos-1-ylimino)methylamino]-1-(5-phospho-beta-D-ribosyl)imidazole-4-carboxamide</text>
        <dbReference type="Rhea" id="RHEA:15469"/>
        <dbReference type="ChEBI" id="CHEBI:58435"/>
        <dbReference type="ChEBI" id="CHEBI:58525"/>
        <dbReference type="EC" id="5.3.1.16"/>
    </reaction>
</comment>
<evidence type="ECO:0000256" key="5">
    <source>
        <dbReference type="ARBA" id="ARBA00022490"/>
    </source>
</evidence>
<name>A0ABV8CBB7_9GAMM</name>
<dbReference type="Pfam" id="PF00977">
    <property type="entry name" value="His_biosynth"/>
    <property type="match status" value="1"/>
</dbReference>
<dbReference type="RefSeq" id="WP_382340075.1">
    <property type="nucleotide sequence ID" value="NZ_JBHSAB010000001.1"/>
</dbReference>
<dbReference type="InterPro" id="IPR011060">
    <property type="entry name" value="RibuloseP-bd_barrel"/>
</dbReference>
<comment type="pathway">
    <text evidence="3 9 11">Amino-acid biosynthesis; L-histidine biosynthesis; L-histidine from 5-phospho-alpha-D-ribose 1-diphosphate: step 4/9.</text>
</comment>
<dbReference type="CDD" id="cd04732">
    <property type="entry name" value="HisA"/>
    <property type="match status" value="1"/>
</dbReference>
<evidence type="ECO:0000256" key="9">
    <source>
        <dbReference type="HAMAP-Rule" id="MF_01014"/>
    </source>
</evidence>
<sequence>MNIIPSIDLKNGQCVRLKQGDFKQLTIYPLDPVSVAQQYNQMDISCLHIVDLDGAEQKKPVQLELIAAIASAFKGDIQVGGGVRTRQDIEALFTCGVTRVVIGTSAVMDVNRVRQWLQSYSAERIVIALDFWLEKDMPFLAINGWQTATAVNLWQQLELFTGIEHVLCTDISKDGMGNGPNLEFYRQAASRFPAVKFQASGGVSSLKDIHELKDSGVAGCIIGKALFEGTLKLPEVAIC</sequence>
<evidence type="ECO:0000256" key="4">
    <source>
        <dbReference type="ARBA" id="ARBA00009667"/>
    </source>
</evidence>
<feature type="active site" description="Proton donor" evidence="9">
    <location>
        <position position="130"/>
    </location>
</feature>
<proteinExistence type="inferred from homology"/>
<evidence type="ECO:0000256" key="3">
    <source>
        <dbReference type="ARBA" id="ARBA00005133"/>
    </source>
</evidence>
<evidence type="ECO:0000256" key="8">
    <source>
        <dbReference type="ARBA" id="ARBA00023235"/>
    </source>
</evidence>
<dbReference type="EC" id="5.3.1.16" evidence="9 11"/>
<dbReference type="InterPro" id="IPR006063">
    <property type="entry name" value="HisA_bact_arch"/>
</dbReference>
<dbReference type="InterPro" id="IPR023016">
    <property type="entry name" value="HisA/PriA"/>
</dbReference>
<dbReference type="SUPFAM" id="SSF51366">
    <property type="entry name" value="Ribulose-phoshate binding barrel"/>
    <property type="match status" value="1"/>
</dbReference>
<dbReference type="EMBL" id="JBHSAB010000001">
    <property type="protein sequence ID" value="MFC3907578.1"/>
    <property type="molecule type" value="Genomic_DNA"/>
</dbReference>
<reference evidence="13" key="1">
    <citation type="journal article" date="2019" name="Int. J. Syst. Evol. Microbiol.">
        <title>The Global Catalogue of Microorganisms (GCM) 10K type strain sequencing project: providing services to taxonomists for standard genome sequencing and annotation.</title>
        <authorList>
            <consortium name="The Broad Institute Genomics Platform"/>
            <consortium name="The Broad Institute Genome Sequencing Center for Infectious Disease"/>
            <person name="Wu L."/>
            <person name="Ma J."/>
        </authorList>
    </citation>
    <scope>NUCLEOTIDE SEQUENCE [LARGE SCALE GENOMIC DNA]</scope>
    <source>
        <strain evidence="13">CCUG 59858</strain>
    </source>
</reference>
<dbReference type="Gene3D" id="3.20.20.70">
    <property type="entry name" value="Aldolase class I"/>
    <property type="match status" value="1"/>
</dbReference>
<evidence type="ECO:0000256" key="1">
    <source>
        <dbReference type="ARBA" id="ARBA00000901"/>
    </source>
</evidence>
<dbReference type="GO" id="GO:0003949">
    <property type="term" value="F:1-(5-phosphoribosyl)-5-[(5-phosphoribosylamino)methylideneamino]imidazole-4-carboxamide isomerase activity"/>
    <property type="evidence" value="ECO:0007669"/>
    <property type="project" value="UniProtKB-EC"/>
</dbReference>
<keyword evidence="8 9" id="KW-0413">Isomerase</keyword>
<comment type="caution">
    <text evidence="12">The sequence shown here is derived from an EMBL/GenBank/DDBJ whole genome shotgun (WGS) entry which is preliminary data.</text>
</comment>
<keyword evidence="6 9" id="KW-0028">Amino-acid biosynthesis</keyword>
<evidence type="ECO:0000256" key="2">
    <source>
        <dbReference type="ARBA" id="ARBA00004496"/>
    </source>
</evidence>
<evidence type="ECO:0000256" key="6">
    <source>
        <dbReference type="ARBA" id="ARBA00022605"/>
    </source>
</evidence>
<gene>
    <name evidence="9 12" type="primary">hisA</name>
    <name evidence="12" type="ORF">ACFORL_00610</name>
</gene>
<dbReference type="NCBIfam" id="TIGR00007">
    <property type="entry name" value="1-(5-phosphoribosyl)-5-[(5-phosphoribosylamino)methylideneamino]imidazole-4-carboxamide isomerase"/>
    <property type="match status" value="1"/>
</dbReference>